<reference evidence="1" key="1">
    <citation type="journal article" date="2005" name="Environ. Microbiol.">
        <title>Genetic and functional properties of uncultivated thermophilic crenarchaeotes from a subsurface gold mine as revealed by analysis of genome fragments.</title>
        <authorList>
            <person name="Nunoura T."/>
            <person name="Hirayama H."/>
            <person name="Takami H."/>
            <person name="Oida H."/>
            <person name="Nishi S."/>
            <person name="Shimamura S."/>
            <person name="Suzuki Y."/>
            <person name="Inagaki F."/>
            <person name="Takai K."/>
            <person name="Nealson K.H."/>
            <person name="Horikoshi K."/>
        </authorList>
    </citation>
    <scope>NUCLEOTIDE SEQUENCE</scope>
</reference>
<gene>
    <name evidence="1" type="ORF">HGMM_F11F07C31</name>
</gene>
<accession>H5SCS3</accession>
<dbReference type="AlphaFoldDB" id="H5SCS3"/>
<protein>
    <submittedName>
        <fullName evidence="1">Uncharacterized protein</fullName>
    </submittedName>
</protein>
<name>H5SCS3_9BACT</name>
<dbReference type="EMBL" id="AP011672">
    <property type="protein sequence ID" value="BAL53959.1"/>
    <property type="molecule type" value="Genomic_DNA"/>
</dbReference>
<evidence type="ECO:0000313" key="1">
    <source>
        <dbReference type="EMBL" id="BAL53959.1"/>
    </source>
</evidence>
<sequence>MHWFLHREQTQIMQPIYDEIMKLRVLAERLAGATGLIWWATVPWAFQTLDNSLSVSLWVSQGKIPAPPSAPFSAILVWKDDNARIDQYRLLFGPEWGRGIPNATMKGVVGTWLDIVD</sequence>
<proteinExistence type="predicted"/>
<reference evidence="1" key="2">
    <citation type="journal article" date="2012" name="PLoS ONE">
        <title>A Deeply Branching Thermophilic Bacterium with an Ancient Acetyl-CoA Pathway Dominates a Subsurface Ecosystem.</title>
        <authorList>
            <person name="Takami H."/>
            <person name="Noguchi H."/>
            <person name="Takaki Y."/>
            <person name="Uchiyama I."/>
            <person name="Toyoda A."/>
            <person name="Nishi S."/>
            <person name="Chee G.-J."/>
            <person name="Arai W."/>
            <person name="Nunoura T."/>
            <person name="Itoh T."/>
            <person name="Hattori M."/>
            <person name="Takai K."/>
        </authorList>
    </citation>
    <scope>NUCLEOTIDE SEQUENCE</scope>
</reference>
<organism evidence="1">
    <name type="scientific">uncultured Planctomycetota bacterium</name>
    <dbReference type="NCBI Taxonomy" id="120965"/>
    <lineage>
        <taxon>Bacteria</taxon>
        <taxon>Pseudomonadati</taxon>
        <taxon>Planctomycetota</taxon>
        <taxon>environmental samples</taxon>
    </lineage>
</organism>